<evidence type="ECO:0000313" key="2">
    <source>
        <dbReference type="EMBL" id="KUI61577.1"/>
    </source>
</evidence>
<dbReference type="AlphaFoldDB" id="A0A194VC56"/>
<gene>
    <name evidence="2" type="ORF">VP1G_11329</name>
</gene>
<keyword evidence="3" id="KW-1185">Reference proteome</keyword>
<accession>A0A194VC56</accession>
<dbReference type="EMBL" id="KN714781">
    <property type="protein sequence ID" value="KUI61577.1"/>
    <property type="molecule type" value="Genomic_DNA"/>
</dbReference>
<organism evidence="2 3">
    <name type="scientific">Cytospora mali</name>
    <name type="common">Apple Valsa canker fungus</name>
    <name type="synonym">Valsa mali</name>
    <dbReference type="NCBI Taxonomy" id="578113"/>
    <lineage>
        <taxon>Eukaryota</taxon>
        <taxon>Fungi</taxon>
        <taxon>Dikarya</taxon>
        <taxon>Ascomycota</taxon>
        <taxon>Pezizomycotina</taxon>
        <taxon>Sordariomycetes</taxon>
        <taxon>Sordariomycetidae</taxon>
        <taxon>Diaporthales</taxon>
        <taxon>Cytosporaceae</taxon>
        <taxon>Cytospora</taxon>
    </lineage>
</organism>
<reference evidence="3" key="1">
    <citation type="submission" date="2014-12" db="EMBL/GenBank/DDBJ databases">
        <title>Genome Sequence of Valsa Canker Pathogens Uncovers a Specific Adaption of Colonization on Woody Bark.</title>
        <authorList>
            <person name="Yin Z."/>
            <person name="Liu H."/>
            <person name="Gao X."/>
            <person name="Li Z."/>
            <person name="Song N."/>
            <person name="Ke X."/>
            <person name="Dai Q."/>
            <person name="Wu Y."/>
            <person name="Sun Y."/>
            <person name="Xu J.-R."/>
            <person name="Kang Z.K."/>
            <person name="Wang L."/>
            <person name="Huang L."/>
        </authorList>
    </citation>
    <scope>NUCLEOTIDE SEQUENCE [LARGE SCALE GENOMIC DNA]</scope>
    <source>
        <strain evidence="3">SXYL134</strain>
    </source>
</reference>
<name>A0A194VC56_CYTMA</name>
<evidence type="ECO:0000313" key="3">
    <source>
        <dbReference type="Proteomes" id="UP000078576"/>
    </source>
</evidence>
<dbReference type="Proteomes" id="UP000078576">
    <property type="component" value="Unassembled WGS sequence"/>
</dbReference>
<feature type="region of interest" description="Disordered" evidence="1">
    <location>
        <begin position="1"/>
        <end position="36"/>
    </location>
</feature>
<proteinExistence type="predicted"/>
<evidence type="ECO:0000256" key="1">
    <source>
        <dbReference type="SAM" id="MobiDB-lite"/>
    </source>
</evidence>
<sequence length="75" mass="8577">MGSVQSRRLRRDERSDATNAVTDIGEDNPCEGLGRKRGNDKLYVTKGVVYIQDYADRTRGQLAIQIRVSDYINDW</sequence>
<protein>
    <submittedName>
        <fullName evidence="2">Uncharacterized protein</fullName>
    </submittedName>
</protein>